<dbReference type="Proteomes" id="UP001338125">
    <property type="component" value="Unassembled WGS sequence"/>
</dbReference>
<keyword evidence="3 5" id="KW-1133">Transmembrane helix</keyword>
<feature type="transmembrane region" description="Helical" evidence="5">
    <location>
        <begin position="294"/>
        <end position="311"/>
    </location>
</feature>
<dbReference type="Gene3D" id="1.20.1250.20">
    <property type="entry name" value="MFS general substrate transporter like domains"/>
    <property type="match status" value="1"/>
</dbReference>
<dbReference type="InterPro" id="IPR036259">
    <property type="entry name" value="MFS_trans_sf"/>
</dbReference>
<name>A0ABR0SCY8_9HYPO</name>
<evidence type="ECO:0000256" key="1">
    <source>
        <dbReference type="ARBA" id="ARBA00004141"/>
    </source>
</evidence>
<reference evidence="7 8" key="1">
    <citation type="submission" date="2024-01" db="EMBL/GenBank/DDBJ databases">
        <title>Complete genome of Cladobotryum mycophilum ATHUM6906.</title>
        <authorList>
            <person name="Christinaki A.C."/>
            <person name="Myridakis A.I."/>
            <person name="Kouvelis V.N."/>
        </authorList>
    </citation>
    <scope>NUCLEOTIDE SEQUENCE [LARGE SCALE GENOMIC DNA]</scope>
    <source>
        <strain evidence="7 8">ATHUM6906</strain>
    </source>
</reference>
<feature type="transmembrane region" description="Helical" evidence="5">
    <location>
        <begin position="263"/>
        <end position="282"/>
    </location>
</feature>
<evidence type="ECO:0000259" key="6">
    <source>
        <dbReference type="PROSITE" id="PS50850"/>
    </source>
</evidence>
<feature type="domain" description="Major facilitator superfamily (MFS) profile" evidence="6">
    <location>
        <begin position="67"/>
        <end position="550"/>
    </location>
</feature>
<feature type="transmembrane region" description="Helical" evidence="5">
    <location>
        <begin position="222"/>
        <end position="242"/>
    </location>
</feature>
<comment type="subcellular location">
    <subcellularLocation>
        <location evidence="1">Membrane</location>
        <topology evidence="1">Multi-pass membrane protein</topology>
    </subcellularLocation>
</comment>
<dbReference type="CDD" id="cd17502">
    <property type="entry name" value="MFS_Azr1_MDR_like"/>
    <property type="match status" value="1"/>
</dbReference>
<dbReference type="PROSITE" id="PS50850">
    <property type="entry name" value="MFS"/>
    <property type="match status" value="1"/>
</dbReference>
<evidence type="ECO:0000313" key="8">
    <source>
        <dbReference type="Proteomes" id="UP001338125"/>
    </source>
</evidence>
<dbReference type="Pfam" id="PF07690">
    <property type="entry name" value="MFS_1"/>
    <property type="match status" value="1"/>
</dbReference>
<dbReference type="SUPFAM" id="SSF103473">
    <property type="entry name" value="MFS general substrate transporter"/>
    <property type="match status" value="1"/>
</dbReference>
<feature type="transmembrane region" description="Helical" evidence="5">
    <location>
        <begin position="331"/>
        <end position="352"/>
    </location>
</feature>
<dbReference type="PANTHER" id="PTHR23501">
    <property type="entry name" value="MAJOR FACILITATOR SUPERFAMILY"/>
    <property type="match status" value="1"/>
</dbReference>
<dbReference type="InterPro" id="IPR011701">
    <property type="entry name" value="MFS"/>
</dbReference>
<dbReference type="PANTHER" id="PTHR23501:SF201">
    <property type="entry name" value="MFS AFLATOXIN EFFLUX PUMP"/>
    <property type="match status" value="1"/>
</dbReference>
<organism evidence="7 8">
    <name type="scientific">Cladobotryum mycophilum</name>
    <dbReference type="NCBI Taxonomy" id="491253"/>
    <lineage>
        <taxon>Eukaryota</taxon>
        <taxon>Fungi</taxon>
        <taxon>Dikarya</taxon>
        <taxon>Ascomycota</taxon>
        <taxon>Pezizomycotina</taxon>
        <taxon>Sordariomycetes</taxon>
        <taxon>Hypocreomycetidae</taxon>
        <taxon>Hypocreales</taxon>
        <taxon>Hypocreaceae</taxon>
        <taxon>Cladobotryum</taxon>
    </lineage>
</organism>
<feature type="transmembrane region" description="Helical" evidence="5">
    <location>
        <begin position="132"/>
        <end position="151"/>
    </location>
</feature>
<feature type="transmembrane region" description="Helical" evidence="5">
    <location>
        <begin position="396"/>
        <end position="416"/>
    </location>
</feature>
<dbReference type="EMBL" id="JAVFKD010000014">
    <property type="protein sequence ID" value="KAK5990013.1"/>
    <property type="molecule type" value="Genomic_DNA"/>
</dbReference>
<evidence type="ECO:0000256" key="4">
    <source>
        <dbReference type="ARBA" id="ARBA00023136"/>
    </source>
</evidence>
<feature type="transmembrane region" description="Helical" evidence="5">
    <location>
        <begin position="422"/>
        <end position="439"/>
    </location>
</feature>
<keyword evidence="8" id="KW-1185">Reference proteome</keyword>
<feature type="transmembrane region" description="Helical" evidence="5">
    <location>
        <begin position="157"/>
        <end position="178"/>
    </location>
</feature>
<keyword evidence="2 5" id="KW-0812">Transmembrane</keyword>
<dbReference type="InterPro" id="IPR020846">
    <property type="entry name" value="MFS_dom"/>
</dbReference>
<feature type="transmembrane region" description="Helical" evidence="5">
    <location>
        <begin position="529"/>
        <end position="550"/>
    </location>
</feature>
<comment type="caution">
    <text evidence="7">The sequence shown here is derived from an EMBL/GenBank/DDBJ whole genome shotgun (WGS) entry which is preliminary data.</text>
</comment>
<evidence type="ECO:0000256" key="2">
    <source>
        <dbReference type="ARBA" id="ARBA00022692"/>
    </source>
</evidence>
<feature type="transmembrane region" description="Helical" evidence="5">
    <location>
        <begin position="64"/>
        <end position="90"/>
    </location>
</feature>
<keyword evidence="4 5" id="KW-0472">Membrane</keyword>
<evidence type="ECO:0000313" key="7">
    <source>
        <dbReference type="EMBL" id="KAK5990013.1"/>
    </source>
</evidence>
<protein>
    <submittedName>
        <fullName evidence="7">Rubrofusarin-specific efflux pump aurT</fullName>
    </submittedName>
</protein>
<feature type="transmembrane region" description="Helical" evidence="5">
    <location>
        <begin position="190"/>
        <end position="210"/>
    </location>
</feature>
<dbReference type="Gene3D" id="1.20.1720.10">
    <property type="entry name" value="Multidrug resistance protein D"/>
    <property type="match status" value="1"/>
</dbReference>
<evidence type="ECO:0000256" key="5">
    <source>
        <dbReference type="SAM" id="Phobius"/>
    </source>
</evidence>
<evidence type="ECO:0000256" key="3">
    <source>
        <dbReference type="ARBA" id="ARBA00022989"/>
    </source>
</evidence>
<gene>
    <name evidence="7" type="ORF">PT974_08276</name>
</gene>
<feature type="transmembrane region" description="Helical" evidence="5">
    <location>
        <begin position="102"/>
        <end position="120"/>
    </location>
</feature>
<accession>A0ABR0SCY8</accession>
<sequence length="571" mass="61276">MSTNGDGFLKPGAQTPVGGMTDVDIHLKDWDHAGPRSVGSREDILTAEQQQQQDESQYVTGTKLVLIVAALYASIFLVALDRTIIATAVPKISSYFHALDDIGWYASAYLLTSCATQLLWGRIYTFYSTKLMFLISILLFEVGSAVCGAAPTSTGFIIGRAIAGIGSAGISSGSTVIVTQILPLQKRPAIVGGVGSMFGISSIIGPLLGGAFTDHVSWRWCFYINLPIGAIVLAILVPFLNVPQRKLVERDSSVSRQLIRLDPVGTALFLPSVICFLLALQWGGSQYQWNSARIIALFVLAGVLMIAFTGVQVWRQEDATIPPRIAKQRSIAFGAVFSGVIGAGLISILYALPIWFQAIKGRTAVQSGIDTIPLVLSLVVGTIMSGIIISRTGYYIPFMFISCIFLSIGSGLITTFKVSTGHQAWIGYQVIFGLGLGFGMQQPSLAAQNVLDQKDISTGVSLMFFAQSLGGAVFVCVSQSVFNNFLRKGLLSVLSPADAAKVIFTGATELSRVVSPDKLPDVLLAYNYALYKAFIVSLAVSCFLVVPTLGMEWRRIPQTKPEAKGAEKLEG</sequence>
<feature type="transmembrane region" description="Helical" evidence="5">
    <location>
        <begin position="460"/>
        <end position="482"/>
    </location>
</feature>
<proteinExistence type="predicted"/>
<feature type="transmembrane region" description="Helical" evidence="5">
    <location>
        <begin position="372"/>
        <end position="389"/>
    </location>
</feature>